<evidence type="ECO:0000256" key="3">
    <source>
        <dbReference type="ARBA" id="ARBA00006483"/>
    </source>
</evidence>
<feature type="region of interest" description="Disordered" evidence="8">
    <location>
        <begin position="1"/>
        <end position="21"/>
    </location>
</feature>
<evidence type="ECO:0000313" key="9">
    <source>
        <dbReference type="EMBL" id="KAK3210517.1"/>
    </source>
</evidence>
<dbReference type="AlphaFoldDB" id="A0AAE0E4K1"/>
<dbReference type="InterPro" id="IPR004895">
    <property type="entry name" value="Prenylated_rab_accept_PRA1"/>
</dbReference>
<protein>
    <recommendedName>
        <fullName evidence="7">PRA1 family protein</fullName>
    </recommendedName>
</protein>
<feature type="transmembrane region" description="Helical" evidence="7">
    <location>
        <begin position="70"/>
        <end position="89"/>
    </location>
</feature>
<evidence type="ECO:0000256" key="7">
    <source>
        <dbReference type="RuleBase" id="RU363107"/>
    </source>
</evidence>
<dbReference type="PANTHER" id="PTHR19317:SF76">
    <property type="entry name" value="PRA1 FAMILY PROTEIN C"/>
    <property type="match status" value="1"/>
</dbReference>
<dbReference type="Pfam" id="PF03208">
    <property type="entry name" value="PRA1"/>
    <property type="match status" value="1"/>
</dbReference>
<dbReference type="Proteomes" id="UP001281410">
    <property type="component" value="Unassembled WGS sequence"/>
</dbReference>
<evidence type="ECO:0000256" key="2">
    <source>
        <dbReference type="ARBA" id="ARBA00004127"/>
    </source>
</evidence>
<reference evidence="9" key="1">
    <citation type="journal article" date="2023" name="Plant J.">
        <title>Genome sequences and population genomics provide insights into the demographic history, inbreeding, and mutation load of two 'living fossil' tree species of Dipteronia.</title>
        <authorList>
            <person name="Feng Y."/>
            <person name="Comes H.P."/>
            <person name="Chen J."/>
            <person name="Zhu S."/>
            <person name="Lu R."/>
            <person name="Zhang X."/>
            <person name="Li P."/>
            <person name="Qiu J."/>
            <person name="Olsen K.M."/>
            <person name="Qiu Y."/>
        </authorList>
    </citation>
    <scope>NUCLEOTIDE SEQUENCE</scope>
    <source>
        <strain evidence="9">NBL</strain>
    </source>
</reference>
<evidence type="ECO:0000256" key="5">
    <source>
        <dbReference type="ARBA" id="ARBA00022989"/>
    </source>
</evidence>
<evidence type="ECO:0000313" key="10">
    <source>
        <dbReference type="Proteomes" id="UP001281410"/>
    </source>
</evidence>
<evidence type="ECO:0000256" key="6">
    <source>
        <dbReference type="ARBA" id="ARBA00023136"/>
    </source>
</evidence>
<feature type="transmembrane region" description="Helical" evidence="7">
    <location>
        <begin position="123"/>
        <end position="143"/>
    </location>
</feature>
<dbReference type="GO" id="GO:0016192">
    <property type="term" value="P:vesicle-mediated transport"/>
    <property type="evidence" value="ECO:0007669"/>
    <property type="project" value="UniProtKB-ARBA"/>
</dbReference>
<keyword evidence="6 7" id="KW-0472">Membrane</keyword>
<comment type="caution">
    <text evidence="9">The sequence shown here is derived from an EMBL/GenBank/DDBJ whole genome shotgun (WGS) entry which is preliminary data.</text>
</comment>
<keyword evidence="10" id="KW-1185">Reference proteome</keyword>
<evidence type="ECO:0000256" key="4">
    <source>
        <dbReference type="ARBA" id="ARBA00022692"/>
    </source>
</evidence>
<comment type="function">
    <text evidence="1 7">May be involved in both secretory and endocytic intracellular trafficking in the endosomal/prevacuolar compartments.</text>
</comment>
<dbReference type="EMBL" id="JANJYJ010000005">
    <property type="protein sequence ID" value="KAK3210517.1"/>
    <property type="molecule type" value="Genomic_DNA"/>
</dbReference>
<dbReference type="GO" id="GO:0005794">
    <property type="term" value="C:Golgi apparatus"/>
    <property type="evidence" value="ECO:0007669"/>
    <property type="project" value="TreeGrafter"/>
</dbReference>
<proteinExistence type="inferred from homology"/>
<dbReference type="GO" id="GO:0016020">
    <property type="term" value="C:membrane"/>
    <property type="evidence" value="ECO:0007669"/>
    <property type="project" value="UniProtKB-SubCell"/>
</dbReference>
<name>A0AAE0E4K1_9ROSI</name>
<evidence type="ECO:0000256" key="1">
    <source>
        <dbReference type="ARBA" id="ARBA00002501"/>
    </source>
</evidence>
<sequence>MTSYGTIPTDPSPPSSSSSTSTLSFIVGAKERIQSSLGEQRPWNEMIQMHTFNLPTTFNDSIQRIRTNVAFFRINYAIIVFFLLFITLLWTPASFALLLLVLLLWLFLYFLRDNPLILFGRLIDDRVVIMVLFMATVAVLFLTNVTHNITVGLGVGLAVILAHGALRSTEDSFAGDDDGGVGSTTLFRGGDPPLPLKNPASSSFTSS</sequence>
<organism evidence="9 10">
    <name type="scientific">Dipteronia sinensis</name>
    <dbReference type="NCBI Taxonomy" id="43782"/>
    <lineage>
        <taxon>Eukaryota</taxon>
        <taxon>Viridiplantae</taxon>
        <taxon>Streptophyta</taxon>
        <taxon>Embryophyta</taxon>
        <taxon>Tracheophyta</taxon>
        <taxon>Spermatophyta</taxon>
        <taxon>Magnoliopsida</taxon>
        <taxon>eudicotyledons</taxon>
        <taxon>Gunneridae</taxon>
        <taxon>Pentapetalae</taxon>
        <taxon>rosids</taxon>
        <taxon>malvids</taxon>
        <taxon>Sapindales</taxon>
        <taxon>Sapindaceae</taxon>
        <taxon>Hippocastanoideae</taxon>
        <taxon>Acereae</taxon>
        <taxon>Dipteronia</taxon>
    </lineage>
</organism>
<evidence type="ECO:0000256" key="8">
    <source>
        <dbReference type="SAM" id="MobiDB-lite"/>
    </source>
</evidence>
<keyword evidence="4 7" id="KW-0812">Transmembrane</keyword>
<keyword evidence="7" id="KW-0813">Transport</keyword>
<dbReference type="GO" id="GO:0005783">
    <property type="term" value="C:endoplasmic reticulum"/>
    <property type="evidence" value="ECO:0007669"/>
    <property type="project" value="TreeGrafter"/>
</dbReference>
<accession>A0AAE0E4K1</accession>
<dbReference type="PANTHER" id="PTHR19317">
    <property type="entry name" value="PRENYLATED RAB ACCEPTOR 1-RELATED"/>
    <property type="match status" value="1"/>
</dbReference>
<keyword evidence="5 7" id="KW-1133">Transmembrane helix</keyword>
<feature type="region of interest" description="Disordered" evidence="8">
    <location>
        <begin position="176"/>
        <end position="207"/>
    </location>
</feature>
<feature type="transmembrane region" description="Helical" evidence="7">
    <location>
        <begin position="149"/>
        <end position="166"/>
    </location>
</feature>
<gene>
    <name evidence="9" type="ORF">Dsin_015223</name>
</gene>
<comment type="similarity">
    <text evidence="3 7">Belongs to the PRA1 family.</text>
</comment>
<comment type="subcellular location">
    <subcellularLocation>
        <location evidence="2">Endomembrane system</location>
        <topology evidence="2">Multi-pass membrane protein</topology>
    </subcellularLocation>
    <subcellularLocation>
        <location evidence="7">Membrane</location>
        <topology evidence="7">Multi-pass membrane protein</topology>
    </subcellularLocation>
</comment>